<dbReference type="GO" id="GO:0000978">
    <property type="term" value="F:RNA polymerase II cis-regulatory region sequence-specific DNA binding"/>
    <property type="evidence" value="ECO:0007669"/>
    <property type="project" value="TreeGrafter"/>
</dbReference>
<dbReference type="EnsemblMetazoa" id="AMIN000121-RA">
    <property type="protein sequence ID" value="AMIN000121-PA"/>
    <property type="gene ID" value="AMIN000121"/>
</dbReference>
<name>A0A182VPZ2_9DIPT</name>
<keyword evidence="5" id="KW-0862">Zinc</keyword>
<dbReference type="SUPFAM" id="SSF57667">
    <property type="entry name" value="beta-beta-alpha zinc fingers"/>
    <property type="match status" value="6"/>
</dbReference>
<dbReference type="Pfam" id="PF12874">
    <property type="entry name" value="zf-met"/>
    <property type="match status" value="1"/>
</dbReference>
<evidence type="ECO:0000259" key="8">
    <source>
        <dbReference type="PROSITE" id="PS50157"/>
    </source>
</evidence>
<dbReference type="FunFam" id="3.30.160.60:FF:000176">
    <property type="entry name" value="zinc finger protein 70"/>
    <property type="match status" value="1"/>
</dbReference>
<dbReference type="InterPro" id="IPR013087">
    <property type="entry name" value="Znf_C2H2_type"/>
</dbReference>
<dbReference type="InterPro" id="IPR036236">
    <property type="entry name" value="Znf_C2H2_sf"/>
</dbReference>
<dbReference type="PANTHER" id="PTHR24376:SF235">
    <property type="entry name" value="C2H2-TYPE DOMAIN-CONTAINING PROTEIN"/>
    <property type="match status" value="1"/>
</dbReference>
<evidence type="ECO:0000256" key="6">
    <source>
        <dbReference type="ARBA" id="ARBA00023242"/>
    </source>
</evidence>
<dbReference type="PANTHER" id="PTHR24376">
    <property type="entry name" value="ZINC FINGER PROTEIN"/>
    <property type="match status" value="1"/>
</dbReference>
<keyword evidence="4 7" id="KW-0863">Zinc-finger</keyword>
<reference evidence="9" key="2">
    <citation type="submission" date="2020-05" db="UniProtKB">
        <authorList>
            <consortium name="EnsemblMetazoa"/>
        </authorList>
    </citation>
    <scope>IDENTIFICATION</scope>
    <source>
        <strain evidence="9">MINIMUS1</strain>
    </source>
</reference>
<dbReference type="STRING" id="112268.A0A182VPZ2"/>
<dbReference type="GO" id="GO:0001228">
    <property type="term" value="F:DNA-binding transcription activator activity, RNA polymerase II-specific"/>
    <property type="evidence" value="ECO:0007669"/>
    <property type="project" value="TreeGrafter"/>
</dbReference>
<evidence type="ECO:0000313" key="10">
    <source>
        <dbReference type="Proteomes" id="UP000075920"/>
    </source>
</evidence>
<dbReference type="FunFam" id="3.30.160.60:FF:000670">
    <property type="entry name" value="zinc finger protein 22"/>
    <property type="match status" value="1"/>
</dbReference>
<keyword evidence="10" id="KW-1185">Reference proteome</keyword>
<feature type="domain" description="C2H2-type" evidence="8">
    <location>
        <begin position="398"/>
        <end position="425"/>
    </location>
</feature>
<evidence type="ECO:0000256" key="4">
    <source>
        <dbReference type="ARBA" id="ARBA00022771"/>
    </source>
</evidence>
<feature type="domain" description="C2H2-type" evidence="8">
    <location>
        <begin position="370"/>
        <end position="397"/>
    </location>
</feature>
<feature type="domain" description="C2H2-type" evidence="8">
    <location>
        <begin position="576"/>
        <end position="603"/>
    </location>
</feature>
<feature type="domain" description="C2H2-type" evidence="8">
    <location>
        <begin position="547"/>
        <end position="570"/>
    </location>
</feature>
<dbReference type="Gene3D" id="3.30.160.60">
    <property type="entry name" value="Classic Zinc Finger"/>
    <property type="match status" value="9"/>
</dbReference>
<comment type="subcellular location">
    <subcellularLocation>
        <location evidence="1">Nucleus</location>
    </subcellularLocation>
</comment>
<evidence type="ECO:0000256" key="2">
    <source>
        <dbReference type="ARBA" id="ARBA00022723"/>
    </source>
</evidence>
<feature type="domain" description="C2H2-type" evidence="8">
    <location>
        <begin position="487"/>
        <end position="516"/>
    </location>
</feature>
<feature type="domain" description="C2H2-type" evidence="8">
    <location>
        <begin position="604"/>
        <end position="631"/>
    </location>
</feature>
<dbReference type="VEuPathDB" id="VectorBase:AMIN000121"/>
<keyword evidence="6" id="KW-0539">Nucleus</keyword>
<evidence type="ECO:0000256" key="5">
    <source>
        <dbReference type="ARBA" id="ARBA00022833"/>
    </source>
</evidence>
<dbReference type="GO" id="GO:0008270">
    <property type="term" value="F:zinc ion binding"/>
    <property type="evidence" value="ECO:0007669"/>
    <property type="project" value="UniProtKB-KW"/>
</dbReference>
<dbReference type="PROSITE" id="PS50157">
    <property type="entry name" value="ZINC_FINGER_C2H2_2"/>
    <property type="match status" value="10"/>
</dbReference>
<dbReference type="GO" id="GO:0030674">
    <property type="term" value="F:protein-macromolecule adaptor activity"/>
    <property type="evidence" value="ECO:0007669"/>
    <property type="project" value="UniProtKB-ARBA"/>
</dbReference>
<evidence type="ECO:0000256" key="1">
    <source>
        <dbReference type="ARBA" id="ARBA00004123"/>
    </source>
</evidence>
<feature type="domain" description="C2H2-type" evidence="8">
    <location>
        <begin position="426"/>
        <end position="453"/>
    </location>
</feature>
<sequence length="651" mass="75524">MIVRQFVAGSNAVEEIYIVKSDGSNLMNETVDYVREPSYTQEAAEQCVLASTKIFNGKTGLDVIKPRRECFNVDAKTNSDLSPTSTVQLRNERQNGASLQSQLTMDNHICQLCLVKCNTTVMLKQHLEMTHQNMLPYSCKSCASREIRSGLMLNKHFSQHDHNKLYKCSYCEARFDSTKLRSVHRRRYHQEKLSNHACYNRVQTSVGRYTCRYCEKRFVAKANFDRHERNHAKMLALSGEADIFDFLYHCYVCRTQFTSKQTLNDHLNVHVDRIPYRCNQCVSSTVVIFSVRLLNKHVALHLEKKPIKCIHCTETFISIQDCEAHENLNHMQLKPTDNRRSYGETDEENEISVSCRSATNNNHANETMRYECSFCNKSYSLLSTLRRHENVHTGNRQFVCKTCGKIFKKSSCLSQHERIHLANNPYKCNFCGRGFKETVRLIEHRRIHTGEKPFQCKHCTKPFRLKQLLKKHVVECSIKKMSPAQNVRCEYDCGRMFASTHLLIKHSVESHSQHIPADGKCRYCDMEFKSATVLLEHELRHRQPGVIECKQCGRIFKHRTNLRRHQRLHTINATPYKCDQCEKTFSQLSTIKAHRRVHTGEKPYKCEVCGKSFQHSSTKNRHECSHYKQGSKLFVMLSNAGVARSDAKMVT</sequence>
<protein>
    <recommendedName>
        <fullName evidence="8">C2H2-type domain-containing protein</fullName>
    </recommendedName>
</protein>
<feature type="domain" description="C2H2-type" evidence="8">
    <location>
        <begin position="166"/>
        <end position="194"/>
    </location>
</feature>
<dbReference type="FunFam" id="3.30.160.60:FF:000145">
    <property type="entry name" value="Zinc finger protein 574"/>
    <property type="match status" value="1"/>
</dbReference>
<keyword evidence="3" id="KW-0677">Repeat</keyword>
<proteinExistence type="predicted"/>
<evidence type="ECO:0000313" key="9">
    <source>
        <dbReference type="EnsemblMetazoa" id="AMIN000121-PA"/>
    </source>
</evidence>
<dbReference type="FunFam" id="3.30.160.60:FF:000478">
    <property type="entry name" value="Zinc finger protein 133"/>
    <property type="match status" value="1"/>
</dbReference>
<accession>A0A182VPZ2</accession>
<dbReference type="GO" id="GO:0005634">
    <property type="term" value="C:nucleus"/>
    <property type="evidence" value="ECO:0007669"/>
    <property type="project" value="UniProtKB-SubCell"/>
</dbReference>
<feature type="domain" description="C2H2-type" evidence="8">
    <location>
        <begin position="209"/>
        <end position="232"/>
    </location>
</feature>
<dbReference type="Proteomes" id="UP000075920">
    <property type="component" value="Unassembled WGS sequence"/>
</dbReference>
<dbReference type="Pfam" id="PF00096">
    <property type="entry name" value="zf-C2H2"/>
    <property type="match status" value="4"/>
</dbReference>
<dbReference type="AlphaFoldDB" id="A0A182VPZ2"/>
<evidence type="ECO:0000256" key="3">
    <source>
        <dbReference type="ARBA" id="ARBA00022737"/>
    </source>
</evidence>
<keyword evidence="2" id="KW-0479">Metal-binding</keyword>
<evidence type="ECO:0000256" key="7">
    <source>
        <dbReference type="PROSITE-ProRule" id="PRU00042"/>
    </source>
</evidence>
<organism evidence="9 10">
    <name type="scientific">Anopheles minimus</name>
    <dbReference type="NCBI Taxonomy" id="112268"/>
    <lineage>
        <taxon>Eukaryota</taxon>
        <taxon>Metazoa</taxon>
        <taxon>Ecdysozoa</taxon>
        <taxon>Arthropoda</taxon>
        <taxon>Hexapoda</taxon>
        <taxon>Insecta</taxon>
        <taxon>Pterygota</taxon>
        <taxon>Neoptera</taxon>
        <taxon>Endopterygota</taxon>
        <taxon>Diptera</taxon>
        <taxon>Nematocera</taxon>
        <taxon>Culicoidea</taxon>
        <taxon>Culicidae</taxon>
        <taxon>Anophelinae</taxon>
        <taxon>Anopheles</taxon>
    </lineage>
</organism>
<dbReference type="PROSITE" id="PS00028">
    <property type="entry name" value="ZINC_FINGER_C2H2_1"/>
    <property type="match status" value="12"/>
</dbReference>
<feature type="domain" description="C2H2-type" evidence="8">
    <location>
        <begin position="248"/>
        <end position="275"/>
    </location>
</feature>
<dbReference type="FunFam" id="3.30.160.60:FF:000688">
    <property type="entry name" value="zinc finger protein 197 isoform X1"/>
    <property type="match status" value="1"/>
</dbReference>
<dbReference type="SMART" id="SM00355">
    <property type="entry name" value="ZnF_C2H2"/>
    <property type="match status" value="16"/>
</dbReference>
<reference evidence="10" key="1">
    <citation type="submission" date="2013-03" db="EMBL/GenBank/DDBJ databases">
        <title>The Genome Sequence of Anopheles minimus MINIMUS1.</title>
        <authorList>
            <consortium name="The Broad Institute Genomics Platform"/>
            <person name="Neafsey D.E."/>
            <person name="Walton C."/>
            <person name="Walker B."/>
            <person name="Young S.K."/>
            <person name="Zeng Q."/>
            <person name="Gargeya S."/>
            <person name="Fitzgerald M."/>
            <person name="Haas B."/>
            <person name="Abouelleil A."/>
            <person name="Allen A.W."/>
            <person name="Alvarado L."/>
            <person name="Arachchi H.M."/>
            <person name="Berlin A.M."/>
            <person name="Chapman S.B."/>
            <person name="Gainer-Dewar J."/>
            <person name="Goldberg J."/>
            <person name="Griggs A."/>
            <person name="Gujja S."/>
            <person name="Hansen M."/>
            <person name="Howarth C."/>
            <person name="Imamovic A."/>
            <person name="Ireland A."/>
            <person name="Larimer J."/>
            <person name="McCowan C."/>
            <person name="Murphy C."/>
            <person name="Pearson M."/>
            <person name="Poon T.W."/>
            <person name="Priest M."/>
            <person name="Roberts A."/>
            <person name="Saif S."/>
            <person name="Shea T."/>
            <person name="Sisk P."/>
            <person name="Sykes S."/>
            <person name="Wortman J."/>
            <person name="Nusbaum C."/>
            <person name="Birren B."/>
        </authorList>
    </citation>
    <scope>NUCLEOTIDE SEQUENCE [LARGE SCALE GENOMIC DNA]</scope>
    <source>
        <strain evidence="10">MINIMUS1</strain>
    </source>
</reference>